<proteinExistence type="predicted"/>
<dbReference type="InterPro" id="IPR001466">
    <property type="entry name" value="Beta-lactam-related"/>
</dbReference>
<evidence type="ECO:0000313" key="2">
    <source>
        <dbReference type="EMBL" id="MCW7463426.1"/>
    </source>
</evidence>
<evidence type="ECO:0000313" key="3">
    <source>
        <dbReference type="Proteomes" id="UP001209737"/>
    </source>
</evidence>
<gene>
    <name evidence="2" type="ORF">ND812_15110</name>
</gene>
<sequence>MKIIPYILIIQLFMSQTCVTIRKSEQQDVKKRMFEFAQKSIESNNTPGLQYVLVTAEGTVHSFSLGFADVKLKQLMTTNTSQMIYSMTKTFTAAAILKLNAEGKLDIERPLSDYLPDNPYGSKVLIKQLLSQSSGLPNPIPLSWVHLASEHPQYNENQELSEILAKHPELSFEPGTKYGYSNLSYWLLGKLISVTSGSTYEEYMKKEILSPLGLRATEVGFKIPNDKFHAKGYIKKWSIIDLLSEYFLDKKFIGSYEGDWLNIQNHYLNGPAYGGMIASADAVSIFLIDQLKENSKILNPKAKSLFYEQQKTKDGYLIPMTLGWHIEEIRSNKISFFYKEGGGAGYHSEMRIYPNQKFASVVIANCIGFDVKEFLNHLDNEYIESLKR</sequence>
<protein>
    <submittedName>
        <fullName evidence="2">Beta-lactamase family protein</fullName>
    </submittedName>
</protein>
<dbReference type="Proteomes" id="UP001209737">
    <property type="component" value="Unassembled WGS sequence"/>
</dbReference>
<keyword evidence="3" id="KW-1185">Reference proteome</keyword>
<comment type="caution">
    <text evidence="2">The sequence shown here is derived from an EMBL/GenBank/DDBJ whole genome shotgun (WGS) entry which is preliminary data.</text>
</comment>
<dbReference type="SUPFAM" id="SSF56601">
    <property type="entry name" value="beta-lactamase/transpeptidase-like"/>
    <property type="match status" value="1"/>
</dbReference>
<accession>A0ABT3M0C0</accession>
<evidence type="ECO:0000259" key="1">
    <source>
        <dbReference type="Pfam" id="PF00144"/>
    </source>
</evidence>
<feature type="domain" description="Beta-lactamase-related" evidence="1">
    <location>
        <begin position="41"/>
        <end position="366"/>
    </location>
</feature>
<organism evidence="2 3">
    <name type="scientific">Leptospira limi</name>
    <dbReference type="NCBI Taxonomy" id="2950023"/>
    <lineage>
        <taxon>Bacteria</taxon>
        <taxon>Pseudomonadati</taxon>
        <taxon>Spirochaetota</taxon>
        <taxon>Spirochaetia</taxon>
        <taxon>Leptospirales</taxon>
        <taxon>Leptospiraceae</taxon>
        <taxon>Leptospira</taxon>
    </lineage>
</organism>
<dbReference type="Gene3D" id="3.40.710.10">
    <property type="entry name" value="DD-peptidase/beta-lactamase superfamily"/>
    <property type="match status" value="1"/>
</dbReference>
<dbReference type="InterPro" id="IPR050491">
    <property type="entry name" value="AmpC-like"/>
</dbReference>
<dbReference type="Pfam" id="PF00144">
    <property type="entry name" value="Beta-lactamase"/>
    <property type="match status" value="1"/>
</dbReference>
<name>A0ABT3M0C0_9LEPT</name>
<reference evidence="2 3" key="1">
    <citation type="submission" date="2022-06" db="EMBL/GenBank/DDBJ databases">
        <title>Leptospira isolates from biofilms formed at urban environments.</title>
        <authorList>
            <person name="Ribeiro P.S."/>
            <person name="Sousa T."/>
            <person name="Carvalho N."/>
            <person name="Aburjaile F."/>
            <person name="Neves F."/>
            <person name="Oliveira D."/>
            <person name="Blanco L."/>
            <person name="Lima J."/>
            <person name="Costa F."/>
            <person name="Brenig B."/>
            <person name="Soares S."/>
            <person name="Ramos R."/>
            <person name="Goes-Neto A."/>
            <person name="Matiuzzi M."/>
            <person name="Azevedo V."/>
            <person name="Ristow P."/>
        </authorList>
    </citation>
    <scope>NUCLEOTIDE SEQUENCE [LARGE SCALE GENOMIC DNA]</scope>
    <source>
        <strain evidence="2 3">VSF25</strain>
    </source>
</reference>
<dbReference type="RefSeq" id="WP_265376207.1">
    <property type="nucleotide sequence ID" value="NZ_JAMQPV010000002.1"/>
</dbReference>
<dbReference type="InterPro" id="IPR012338">
    <property type="entry name" value="Beta-lactam/transpept-like"/>
</dbReference>
<dbReference type="PANTHER" id="PTHR46825">
    <property type="entry name" value="D-ALANYL-D-ALANINE-CARBOXYPEPTIDASE/ENDOPEPTIDASE AMPH"/>
    <property type="match status" value="1"/>
</dbReference>
<dbReference type="EMBL" id="JAMQPV010000002">
    <property type="protein sequence ID" value="MCW7463426.1"/>
    <property type="molecule type" value="Genomic_DNA"/>
</dbReference>
<dbReference type="PANTHER" id="PTHR46825:SF9">
    <property type="entry name" value="BETA-LACTAMASE-RELATED DOMAIN-CONTAINING PROTEIN"/>
    <property type="match status" value="1"/>
</dbReference>